<dbReference type="InterPro" id="IPR045601">
    <property type="entry name" value="DUF6455"/>
</dbReference>
<sequence length="91" mass="10196">MKPLGSEREHYWLALSMAKAAGVDLQAAIDDGRFDQKSWAATVQRCRGCEWGSECKYWLREHHEIDSAPATCANAGLFDDLKALKEVQKPS</sequence>
<evidence type="ECO:0000313" key="3">
    <source>
        <dbReference type="Proteomes" id="UP000239480"/>
    </source>
</evidence>
<name>A0A2T0RR67_9RHOB</name>
<dbReference type="RefSeq" id="WP_106205013.1">
    <property type="nucleotide sequence ID" value="NZ_PVTD01000004.1"/>
</dbReference>
<dbReference type="AlphaFoldDB" id="A0A2T0RR67"/>
<feature type="domain" description="DUF6455" evidence="1">
    <location>
        <begin position="1"/>
        <end position="83"/>
    </location>
</feature>
<dbReference type="OrthoDB" id="7689275at2"/>
<dbReference type="Proteomes" id="UP000239480">
    <property type="component" value="Unassembled WGS sequence"/>
</dbReference>
<organism evidence="2 3">
    <name type="scientific">Aliiruegeria haliotis</name>
    <dbReference type="NCBI Taxonomy" id="1280846"/>
    <lineage>
        <taxon>Bacteria</taxon>
        <taxon>Pseudomonadati</taxon>
        <taxon>Pseudomonadota</taxon>
        <taxon>Alphaproteobacteria</taxon>
        <taxon>Rhodobacterales</taxon>
        <taxon>Roseobacteraceae</taxon>
        <taxon>Aliiruegeria</taxon>
    </lineage>
</organism>
<protein>
    <recommendedName>
        <fullName evidence="1">DUF6455 domain-containing protein</fullName>
    </recommendedName>
</protein>
<evidence type="ECO:0000313" key="2">
    <source>
        <dbReference type="EMBL" id="PRY23617.1"/>
    </source>
</evidence>
<comment type="caution">
    <text evidence="2">The sequence shown here is derived from an EMBL/GenBank/DDBJ whole genome shotgun (WGS) entry which is preliminary data.</text>
</comment>
<keyword evidence="3" id="KW-1185">Reference proteome</keyword>
<proteinExistence type="predicted"/>
<reference evidence="2 3" key="1">
    <citation type="submission" date="2018-03" db="EMBL/GenBank/DDBJ databases">
        <title>Genomic Encyclopedia of Archaeal and Bacterial Type Strains, Phase II (KMG-II): from individual species to whole genera.</title>
        <authorList>
            <person name="Goeker M."/>
        </authorList>
    </citation>
    <scope>NUCLEOTIDE SEQUENCE [LARGE SCALE GENOMIC DNA]</scope>
    <source>
        <strain evidence="2 3">DSM 29328</strain>
    </source>
</reference>
<dbReference type="EMBL" id="PVTD01000004">
    <property type="protein sequence ID" value="PRY23617.1"/>
    <property type="molecule type" value="Genomic_DNA"/>
</dbReference>
<evidence type="ECO:0000259" key="1">
    <source>
        <dbReference type="Pfam" id="PF20056"/>
    </source>
</evidence>
<dbReference type="Pfam" id="PF20056">
    <property type="entry name" value="DUF6455"/>
    <property type="match status" value="1"/>
</dbReference>
<accession>A0A2T0RR67</accession>
<gene>
    <name evidence="2" type="ORF">CLV78_104108</name>
</gene>